<evidence type="ECO:0000313" key="1">
    <source>
        <dbReference type="EMBL" id="SDN97530.1"/>
    </source>
</evidence>
<organism evidence="1 2">
    <name type="scientific">Prevotella communis</name>
    <dbReference type="NCBI Taxonomy" id="2913614"/>
    <lineage>
        <taxon>Bacteria</taxon>
        <taxon>Pseudomonadati</taxon>
        <taxon>Bacteroidota</taxon>
        <taxon>Bacteroidia</taxon>
        <taxon>Bacteroidales</taxon>
        <taxon>Prevotellaceae</taxon>
        <taxon>Prevotella</taxon>
    </lineage>
</organism>
<protein>
    <submittedName>
        <fullName evidence="1">Uncharacterized protein</fullName>
    </submittedName>
</protein>
<dbReference type="AlphaFoldDB" id="A0A1H0FSB6"/>
<dbReference type="RefSeq" id="WP_091852847.1">
    <property type="nucleotide sequence ID" value="NZ_FNIW01000006.1"/>
</dbReference>
<reference evidence="2" key="1">
    <citation type="submission" date="2016-10" db="EMBL/GenBank/DDBJ databases">
        <authorList>
            <person name="de Groot N.N."/>
        </authorList>
    </citation>
    <scope>NUCLEOTIDE SEQUENCE [LARGE SCALE GENOMIC DNA]</scope>
    <source>
        <strain evidence="2">BP1-145</strain>
    </source>
</reference>
<comment type="caution">
    <text evidence="1">The sequence shown here is derived from an EMBL/GenBank/DDBJ whole genome shotgun (WGS) entry which is preliminary data.</text>
</comment>
<name>A0A1H0FSB6_9BACT</name>
<dbReference type="Proteomes" id="UP000199134">
    <property type="component" value="Unassembled WGS sequence"/>
</dbReference>
<evidence type="ECO:0000313" key="2">
    <source>
        <dbReference type="Proteomes" id="UP000199134"/>
    </source>
</evidence>
<accession>A0A1H0FSB6</accession>
<sequence>MKRPDTGKTFLDLTDINSILPDELKLSPERYSRGVYCAANGSLISISNSRIYDKGHLAWYYIYADRYAELGVKYLLFTLGLRGIVLVPMDVFQSYKVGCSWKDGLKRGEKRYRIDITKKDDKLVFVNSSQRHERYLDLGEYLIPYKQEK</sequence>
<gene>
    <name evidence="1" type="ORF">SAMN04487900_10666</name>
</gene>
<proteinExistence type="predicted"/>
<dbReference type="EMBL" id="FNIW01000006">
    <property type="protein sequence ID" value="SDN97530.1"/>
    <property type="molecule type" value="Genomic_DNA"/>
</dbReference>